<dbReference type="GO" id="GO:0052621">
    <property type="term" value="F:diguanylate cyclase activity"/>
    <property type="evidence" value="ECO:0007669"/>
    <property type="project" value="UniProtKB-EC"/>
</dbReference>
<keyword evidence="3" id="KW-0808">Transferase</keyword>
<keyword evidence="1" id="KW-1133">Transmembrane helix</keyword>
<protein>
    <submittedName>
        <fullName evidence="3">GGDEF domain-containing protein</fullName>
        <ecNumber evidence="3">2.7.7.65</ecNumber>
    </submittedName>
</protein>
<feature type="domain" description="GGDEF" evidence="2">
    <location>
        <begin position="426"/>
        <end position="568"/>
    </location>
</feature>
<dbReference type="Proteomes" id="UP001282284">
    <property type="component" value="Unassembled WGS sequence"/>
</dbReference>
<dbReference type="InterPro" id="IPR043128">
    <property type="entry name" value="Rev_trsase/Diguanyl_cyclase"/>
</dbReference>
<organism evidence="3 4">
    <name type="scientific">Sporosarcina saromensis</name>
    <dbReference type="NCBI Taxonomy" id="359365"/>
    <lineage>
        <taxon>Bacteria</taxon>
        <taxon>Bacillati</taxon>
        <taxon>Bacillota</taxon>
        <taxon>Bacilli</taxon>
        <taxon>Bacillales</taxon>
        <taxon>Caryophanaceae</taxon>
        <taxon>Sporosarcina</taxon>
    </lineage>
</organism>
<gene>
    <name evidence="3" type="ORF">QT711_04295</name>
</gene>
<feature type="transmembrane region" description="Helical" evidence="1">
    <location>
        <begin position="12"/>
        <end position="30"/>
    </location>
</feature>
<proteinExistence type="predicted"/>
<dbReference type="PANTHER" id="PTHR45138">
    <property type="entry name" value="REGULATORY COMPONENTS OF SENSORY TRANSDUCTION SYSTEM"/>
    <property type="match status" value="1"/>
</dbReference>
<keyword evidence="1" id="KW-0812">Transmembrane</keyword>
<feature type="transmembrane region" description="Helical" evidence="1">
    <location>
        <begin position="37"/>
        <end position="55"/>
    </location>
</feature>
<feature type="transmembrane region" description="Helical" evidence="1">
    <location>
        <begin position="67"/>
        <end position="94"/>
    </location>
</feature>
<dbReference type="InterPro" id="IPR029787">
    <property type="entry name" value="Nucleotide_cyclase"/>
</dbReference>
<dbReference type="Pfam" id="PF00990">
    <property type="entry name" value="GGDEF"/>
    <property type="match status" value="1"/>
</dbReference>
<sequence length="576" mass="65149">MKMTTTQRRIIHVMWLCIVPTAFYVAYQFYPANEIDYSNLLMLAFVLLAIMNLPIAWQHVSMTLERWVVFTVFFQYGIIAEMVFMQVGMIMLIFTLKSSTPKLLRFTFNSINFAVTSLLSSLVYYAVGGSLEYMSFSTFMIAGFIYASVYSWFNSLLLTAFFRIFKQETGKMGKIIIWDYVTSILLLPFAIISCYLFQQFGNKSMLLVGIPFILVLLVTRSYLRSNQQNEVLSSAAMIGHELAEQLRVDEVLQSFLGKIKTVIPYESAYIIDRRIGEQLVLLTSTECVDYVEGPQKVLVPPKKTEQDGLSSGRTKKYSTRKDLQTLRGFTFPIAVESAMTAPIVRYGKTEAYLLVTSTREYAFNDVPTKIVDLLTGYLAVAVEKARYYERTVEKSVKCGLTGLYNFRYLDEKMDEELVRYHTGEIGTLSTIILDIDRFKGINDSYGHQSGNDLLVAFATILQNYTRDGVTLARYGGEEFVFILPDWSKEAAIALAETIRKEVEETTFTILPDLSPDREPTIVQMTCSIGVASLPEDAADGKDLLRNADRALYIGGKQAGRNKVGVYEENPKINAAT</sequence>
<feature type="transmembrane region" description="Helical" evidence="1">
    <location>
        <begin position="177"/>
        <end position="198"/>
    </location>
</feature>
<dbReference type="SUPFAM" id="SSF55073">
    <property type="entry name" value="Nucleotide cyclase"/>
    <property type="match status" value="1"/>
</dbReference>
<dbReference type="InterPro" id="IPR000160">
    <property type="entry name" value="GGDEF_dom"/>
</dbReference>
<dbReference type="PANTHER" id="PTHR45138:SF9">
    <property type="entry name" value="DIGUANYLATE CYCLASE DGCM-RELATED"/>
    <property type="match status" value="1"/>
</dbReference>
<dbReference type="NCBIfam" id="TIGR00254">
    <property type="entry name" value="GGDEF"/>
    <property type="match status" value="1"/>
</dbReference>
<dbReference type="SMART" id="SM00267">
    <property type="entry name" value="GGDEF"/>
    <property type="match status" value="1"/>
</dbReference>
<evidence type="ECO:0000313" key="4">
    <source>
        <dbReference type="Proteomes" id="UP001282284"/>
    </source>
</evidence>
<feature type="transmembrane region" description="Helical" evidence="1">
    <location>
        <begin position="106"/>
        <end position="127"/>
    </location>
</feature>
<reference evidence="3 4" key="1">
    <citation type="submission" date="2023-06" db="EMBL/GenBank/DDBJ databases">
        <title>Sporosarcina sp. nov., isolated from Korean traditional fermented seafood 'Jeotgal'.</title>
        <authorList>
            <person name="Yang A.I."/>
            <person name="Shin N.-R."/>
        </authorList>
    </citation>
    <scope>NUCLEOTIDE SEQUENCE [LARGE SCALE GENOMIC DNA]</scope>
    <source>
        <strain evidence="3 4">KCTC13119</strain>
    </source>
</reference>
<feature type="transmembrane region" description="Helical" evidence="1">
    <location>
        <begin position="204"/>
        <end position="223"/>
    </location>
</feature>
<dbReference type="PROSITE" id="PS50887">
    <property type="entry name" value="GGDEF"/>
    <property type="match status" value="1"/>
</dbReference>
<dbReference type="EC" id="2.7.7.65" evidence="3"/>
<evidence type="ECO:0000259" key="2">
    <source>
        <dbReference type="PROSITE" id="PS50887"/>
    </source>
</evidence>
<keyword evidence="3" id="KW-0548">Nucleotidyltransferase</keyword>
<keyword evidence="1" id="KW-0472">Membrane</keyword>
<evidence type="ECO:0000313" key="3">
    <source>
        <dbReference type="EMBL" id="MDW0112393.1"/>
    </source>
</evidence>
<name>A0ABU4G5Z8_9BACL</name>
<keyword evidence="4" id="KW-1185">Reference proteome</keyword>
<dbReference type="EMBL" id="JAUBDI010000002">
    <property type="protein sequence ID" value="MDW0112393.1"/>
    <property type="molecule type" value="Genomic_DNA"/>
</dbReference>
<dbReference type="Gene3D" id="3.30.450.40">
    <property type="match status" value="1"/>
</dbReference>
<dbReference type="SUPFAM" id="SSF55781">
    <property type="entry name" value="GAF domain-like"/>
    <property type="match status" value="1"/>
</dbReference>
<evidence type="ECO:0000256" key="1">
    <source>
        <dbReference type="SAM" id="Phobius"/>
    </source>
</evidence>
<dbReference type="InterPro" id="IPR029016">
    <property type="entry name" value="GAF-like_dom_sf"/>
</dbReference>
<dbReference type="Gene3D" id="3.30.70.270">
    <property type="match status" value="1"/>
</dbReference>
<feature type="transmembrane region" description="Helical" evidence="1">
    <location>
        <begin position="139"/>
        <end position="165"/>
    </location>
</feature>
<dbReference type="CDD" id="cd01949">
    <property type="entry name" value="GGDEF"/>
    <property type="match status" value="1"/>
</dbReference>
<dbReference type="RefSeq" id="WP_317942277.1">
    <property type="nucleotide sequence ID" value="NZ_JAUBDI010000002.1"/>
</dbReference>
<dbReference type="InterPro" id="IPR050469">
    <property type="entry name" value="Diguanylate_Cyclase"/>
</dbReference>
<accession>A0ABU4G5Z8</accession>
<comment type="caution">
    <text evidence="3">The sequence shown here is derived from an EMBL/GenBank/DDBJ whole genome shotgun (WGS) entry which is preliminary data.</text>
</comment>